<evidence type="ECO:0000313" key="5">
    <source>
        <dbReference type="Proteomes" id="UP000288943"/>
    </source>
</evidence>
<accession>A0A410X593</accession>
<dbReference type="AlphaFoldDB" id="A0A410X593"/>
<feature type="compositionally biased region" description="Low complexity" evidence="1">
    <location>
        <begin position="79"/>
        <end position="93"/>
    </location>
</feature>
<dbReference type="SMART" id="SM00278">
    <property type="entry name" value="HhH1"/>
    <property type="match status" value="2"/>
</dbReference>
<keyword evidence="2" id="KW-1133">Transmembrane helix</keyword>
<feature type="transmembrane region" description="Helical" evidence="2">
    <location>
        <begin position="12"/>
        <end position="32"/>
    </location>
</feature>
<feature type="region of interest" description="Disordered" evidence="1">
    <location>
        <begin position="54"/>
        <end position="170"/>
    </location>
</feature>
<feature type="domain" description="Helix-hairpin-helix DNA-binding motif class 1" evidence="3">
    <location>
        <begin position="181"/>
        <end position="200"/>
    </location>
</feature>
<evidence type="ECO:0000259" key="3">
    <source>
        <dbReference type="SMART" id="SM00278"/>
    </source>
</evidence>
<name>A0A410X593_9BACL</name>
<dbReference type="GO" id="GO:0006281">
    <property type="term" value="P:DNA repair"/>
    <property type="evidence" value="ECO:0007669"/>
    <property type="project" value="InterPro"/>
</dbReference>
<gene>
    <name evidence="4" type="ORF">PC41400_23475</name>
</gene>
<dbReference type="Pfam" id="PF12836">
    <property type="entry name" value="HHH_3"/>
    <property type="match status" value="1"/>
</dbReference>
<protein>
    <submittedName>
        <fullName evidence="4">ComEA protein</fullName>
    </submittedName>
</protein>
<organism evidence="4 5">
    <name type="scientific">Paenibacillus chitinolyticus</name>
    <dbReference type="NCBI Taxonomy" id="79263"/>
    <lineage>
        <taxon>Bacteria</taxon>
        <taxon>Bacillati</taxon>
        <taxon>Bacillota</taxon>
        <taxon>Bacilli</taxon>
        <taxon>Bacillales</taxon>
        <taxon>Paenibacillaceae</taxon>
        <taxon>Paenibacillus</taxon>
    </lineage>
</organism>
<dbReference type="SUPFAM" id="SSF47781">
    <property type="entry name" value="RuvA domain 2-like"/>
    <property type="match status" value="1"/>
</dbReference>
<dbReference type="InterPro" id="IPR004509">
    <property type="entry name" value="Competence_ComEA_HhH"/>
</dbReference>
<dbReference type="GO" id="GO:0003677">
    <property type="term" value="F:DNA binding"/>
    <property type="evidence" value="ECO:0007669"/>
    <property type="project" value="InterPro"/>
</dbReference>
<sequence>MLNWNFQSWKSGGVLAGIAAVIAAGLGIWLLVGPRGTVPQGFTALNASMEQTIEATKPARPSEKPLSSPVKAEAKEEAGAGSKQAGAEESAAGAAGGGPEQAPASARKEAAADDKPAQGDKRQPVGGGNGPAPGLQESGKLGSGAAVPVPETSTGGGPKGSTVDKKIPAGPKIDINTANLQQLMELPGIGESKGKAILAYREQHGKFKRVEQLLDIKGIGEKMLAKMKPYLQINP</sequence>
<keyword evidence="2" id="KW-0812">Transmembrane</keyword>
<reference evidence="4 5" key="1">
    <citation type="submission" date="2018-01" db="EMBL/GenBank/DDBJ databases">
        <title>The whole genome sequencing and assembly of Paenibacillus chitinolyticus KCCM 41400 strain.</title>
        <authorList>
            <person name="Kim J.-Y."/>
            <person name="Park M.-K."/>
            <person name="Lee Y.-J."/>
            <person name="Yi H."/>
            <person name="Bahn Y.-S."/>
            <person name="Kim J.F."/>
            <person name="Lee D.-W."/>
        </authorList>
    </citation>
    <scope>NUCLEOTIDE SEQUENCE [LARGE SCALE GENOMIC DNA]</scope>
    <source>
        <strain evidence="4 5">KCCM 41400</strain>
    </source>
</reference>
<evidence type="ECO:0000313" key="4">
    <source>
        <dbReference type="EMBL" id="QAV21780.1"/>
    </source>
</evidence>
<dbReference type="Proteomes" id="UP000288943">
    <property type="component" value="Chromosome"/>
</dbReference>
<dbReference type="EMBL" id="CP026520">
    <property type="protein sequence ID" value="QAV21780.1"/>
    <property type="molecule type" value="Genomic_DNA"/>
</dbReference>
<dbReference type="KEGG" id="pchi:PC41400_23475"/>
<dbReference type="OrthoDB" id="9790239at2"/>
<evidence type="ECO:0000256" key="1">
    <source>
        <dbReference type="SAM" id="MobiDB-lite"/>
    </source>
</evidence>
<dbReference type="NCBIfam" id="TIGR00426">
    <property type="entry name" value="competence protein ComEA helix-hairpin-helix repeat region"/>
    <property type="match status" value="1"/>
</dbReference>
<dbReference type="RefSeq" id="WP_042230672.1">
    <property type="nucleotide sequence ID" value="NZ_CP167173.1"/>
</dbReference>
<keyword evidence="2" id="KW-0472">Membrane</keyword>
<dbReference type="InterPro" id="IPR010994">
    <property type="entry name" value="RuvA_2-like"/>
</dbReference>
<dbReference type="PANTHER" id="PTHR21180:SF32">
    <property type="entry name" value="ENDONUCLEASE_EXONUCLEASE_PHOSPHATASE FAMILY DOMAIN-CONTAINING PROTEIN 1"/>
    <property type="match status" value="1"/>
</dbReference>
<dbReference type="PANTHER" id="PTHR21180">
    <property type="entry name" value="ENDONUCLEASE/EXONUCLEASE/PHOSPHATASE FAMILY DOMAIN-CONTAINING PROTEIN 1"/>
    <property type="match status" value="1"/>
</dbReference>
<proteinExistence type="predicted"/>
<evidence type="ECO:0000256" key="2">
    <source>
        <dbReference type="SAM" id="Phobius"/>
    </source>
</evidence>
<dbReference type="InterPro" id="IPR003583">
    <property type="entry name" value="Hlx-hairpin-Hlx_DNA-bd_motif"/>
</dbReference>
<dbReference type="InterPro" id="IPR051675">
    <property type="entry name" value="Endo/Exo/Phosphatase_dom_1"/>
</dbReference>
<dbReference type="Gene3D" id="1.10.150.320">
    <property type="entry name" value="Photosystem II 12 kDa extrinsic protein"/>
    <property type="match status" value="1"/>
</dbReference>
<feature type="compositionally biased region" description="Basic and acidic residues" evidence="1">
    <location>
        <begin position="106"/>
        <end position="123"/>
    </location>
</feature>
<feature type="domain" description="Helix-hairpin-helix DNA-binding motif class 1" evidence="3">
    <location>
        <begin position="211"/>
        <end position="230"/>
    </location>
</feature>